<dbReference type="EC" id="2.7.2.11" evidence="8"/>
<reference evidence="10" key="2">
    <citation type="submission" date="2020-08" db="EMBL/GenBank/DDBJ databases">
        <authorList>
            <person name="Lai Q."/>
        </authorList>
    </citation>
    <scope>NUCLEOTIDE SEQUENCE</scope>
    <source>
        <strain evidence="10">S27-2</strain>
    </source>
</reference>
<keyword evidence="3 8" id="KW-0641">Proline biosynthesis</keyword>
<dbReference type="Gene3D" id="3.40.1160.10">
    <property type="entry name" value="Acetylglutamate kinase-like"/>
    <property type="match status" value="1"/>
</dbReference>
<dbReference type="GO" id="GO:0004349">
    <property type="term" value="F:glutamate 5-kinase activity"/>
    <property type="evidence" value="ECO:0007669"/>
    <property type="project" value="UniProtKB-UniRule"/>
</dbReference>
<feature type="binding site" evidence="8">
    <location>
        <begin position="211"/>
        <end position="217"/>
    </location>
    <ligand>
        <name>ATP</name>
        <dbReference type="ChEBI" id="CHEBI:30616"/>
    </ligand>
</feature>
<evidence type="ECO:0000256" key="7">
    <source>
        <dbReference type="ARBA" id="ARBA00022840"/>
    </source>
</evidence>
<keyword evidence="2 8" id="KW-0028">Amino-acid biosynthesis</keyword>
<dbReference type="PANTHER" id="PTHR43654:SF1">
    <property type="entry name" value="ISOPENTENYL PHOSPHATE KINASE"/>
    <property type="match status" value="1"/>
</dbReference>
<evidence type="ECO:0000256" key="4">
    <source>
        <dbReference type="ARBA" id="ARBA00022679"/>
    </source>
</evidence>
<dbReference type="EMBL" id="JACNEP010000011">
    <property type="protein sequence ID" value="MBC3766828.1"/>
    <property type="molecule type" value="Genomic_DNA"/>
</dbReference>
<evidence type="ECO:0000313" key="10">
    <source>
        <dbReference type="EMBL" id="MBC3766828.1"/>
    </source>
</evidence>
<keyword evidence="6 8" id="KW-0418">Kinase</keyword>
<dbReference type="RefSeq" id="WP_186507356.1">
    <property type="nucleotide sequence ID" value="NZ_JACNEP010000011.1"/>
</dbReference>
<dbReference type="PROSITE" id="PS00902">
    <property type="entry name" value="GLUTAMATE_5_KINASE"/>
    <property type="match status" value="1"/>
</dbReference>
<dbReference type="CDD" id="cd21157">
    <property type="entry name" value="PUA_G5K"/>
    <property type="match status" value="1"/>
</dbReference>
<evidence type="ECO:0000256" key="6">
    <source>
        <dbReference type="ARBA" id="ARBA00022777"/>
    </source>
</evidence>
<feature type="binding site" evidence="8">
    <location>
        <position position="149"/>
    </location>
    <ligand>
        <name>substrate</name>
    </ligand>
</feature>
<dbReference type="SUPFAM" id="SSF88697">
    <property type="entry name" value="PUA domain-like"/>
    <property type="match status" value="1"/>
</dbReference>
<dbReference type="InterPro" id="IPR036974">
    <property type="entry name" value="PUA_sf"/>
</dbReference>
<comment type="pathway">
    <text evidence="8">Amino-acid biosynthesis; L-proline biosynthesis; L-glutamate 5-semialdehyde from L-glutamate: step 1/2.</text>
</comment>
<dbReference type="Pfam" id="PF01472">
    <property type="entry name" value="PUA"/>
    <property type="match status" value="1"/>
</dbReference>
<feature type="binding site" evidence="8">
    <location>
        <position position="137"/>
    </location>
    <ligand>
        <name>substrate</name>
    </ligand>
</feature>
<feature type="binding site" evidence="8">
    <location>
        <begin position="169"/>
        <end position="170"/>
    </location>
    <ligand>
        <name>ATP</name>
        <dbReference type="ChEBI" id="CHEBI:30616"/>
    </ligand>
</feature>
<dbReference type="GO" id="GO:0055129">
    <property type="term" value="P:L-proline biosynthetic process"/>
    <property type="evidence" value="ECO:0007669"/>
    <property type="project" value="UniProtKB-UniRule"/>
</dbReference>
<dbReference type="NCBIfam" id="TIGR00451">
    <property type="entry name" value="unchar_dom_2"/>
    <property type="match status" value="1"/>
</dbReference>
<keyword evidence="4 8" id="KW-0808">Transferase</keyword>
<dbReference type="InterPro" id="IPR036393">
    <property type="entry name" value="AceGlu_kinase-like_sf"/>
</dbReference>
<comment type="subcellular location">
    <subcellularLocation>
        <location evidence="8">Cytoplasm</location>
    </subcellularLocation>
</comment>
<dbReference type="InterPro" id="IPR011529">
    <property type="entry name" value="Glu_5kinase"/>
</dbReference>
<dbReference type="Proteomes" id="UP000601768">
    <property type="component" value="Unassembled WGS sequence"/>
</dbReference>
<feature type="binding site" evidence="8">
    <location>
        <position position="54"/>
    </location>
    <ligand>
        <name>substrate</name>
    </ligand>
</feature>
<comment type="catalytic activity">
    <reaction evidence="8">
        <text>L-glutamate + ATP = L-glutamyl 5-phosphate + ADP</text>
        <dbReference type="Rhea" id="RHEA:14877"/>
        <dbReference type="ChEBI" id="CHEBI:29985"/>
        <dbReference type="ChEBI" id="CHEBI:30616"/>
        <dbReference type="ChEBI" id="CHEBI:58274"/>
        <dbReference type="ChEBI" id="CHEBI:456216"/>
        <dbReference type="EC" id="2.7.2.11"/>
    </reaction>
</comment>
<keyword evidence="5 8" id="KW-0547">Nucleotide-binding</keyword>
<evidence type="ECO:0000256" key="5">
    <source>
        <dbReference type="ARBA" id="ARBA00022741"/>
    </source>
</evidence>
<reference evidence="10" key="1">
    <citation type="journal article" date="2018" name="Int. J. Syst. Evol. Microbiol.">
        <title>Neptunicella marina gen. nov., sp. nov., isolated from surface seawater.</title>
        <authorList>
            <person name="Liu X."/>
            <person name="Lai Q."/>
            <person name="Du Y."/>
            <person name="Zhang X."/>
            <person name="Liu Z."/>
            <person name="Sun F."/>
            <person name="Shao Z."/>
        </authorList>
    </citation>
    <scope>NUCLEOTIDE SEQUENCE</scope>
    <source>
        <strain evidence="10">S27-2</strain>
    </source>
</reference>
<dbReference type="InterPro" id="IPR015947">
    <property type="entry name" value="PUA-like_sf"/>
</dbReference>
<accession>A0A8J6IWU5</accession>
<dbReference type="CDD" id="cd04242">
    <property type="entry name" value="AAK_G5K_ProB"/>
    <property type="match status" value="1"/>
</dbReference>
<comment type="function">
    <text evidence="8">Catalyzes the transfer of a phosphate group to glutamate to form L-glutamate 5-phosphate.</text>
</comment>
<dbReference type="SMART" id="SM00359">
    <property type="entry name" value="PUA"/>
    <property type="match status" value="1"/>
</dbReference>
<dbReference type="InterPro" id="IPR005715">
    <property type="entry name" value="Glu_5kinase/COase_Synthase"/>
</dbReference>
<organism evidence="10 11">
    <name type="scientific">Neptunicella marina</name>
    <dbReference type="NCBI Taxonomy" id="2125989"/>
    <lineage>
        <taxon>Bacteria</taxon>
        <taxon>Pseudomonadati</taxon>
        <taxon>Pseudomonadota</taxon>
        <taxon>Gammaproteobacteria</taxon>
        <taxon>Alteromonadales</taxon>
        <taxon>Alteromonadaceae</taxon>
        <taxon>Neptunicella</taxon>
    </lineage>
</organism>
<gene>
    <name evidence="8 10" type="primary">proB</name>
    <name evidence="10" type="ORF">H8B19_13155</name>
</gene>
<dbReference type="PROSITE" id="PS50890">
    <property type="entry name" value="PUA"/>
    <property type="match status" value="1"/>
</dbReference>
<dbReference type="NCBIfam" id="TIGR01027">
    <property type="entry name" value="proB"/>
    <property type="match status" value="1"/>
</dbReference>
<dbReference type="FunFam" id="3.40.1160.10:FF:000018">
    <property type="entry name" value="Glutamate 5-kinase"/>
    <property type="match status" value="1"/>
</dbReference>
<dbReference type="Pfam" id="PF00696">
    <property type="entry name" value="AA_kinase"/>
    <property type="match status" value="1"/>
</dbReference>
<name>A0A8J6IWU5_9ALTE</name>
<evidence type="ECO:0000256" key="1">
    <source>
        <dbReference type="ARBA" id="ARBA00022490"/>
    </source>
</evidence>
<proteinExistence type="inferred from homology"/>
<keyword evidence="11" id="KW-1185">Reference proteome</keyword>
<dbReference type="GO" id="GO:0005829">
    <property type="term" value="C:cytosol"/>
    <property type="evidence" value="ECO:0007669"/>
    <property type="project" value="TreeGrafter"/>
</dbReference>
<dbReference type="InterPro" id="IPR001048">
    <property type="entry name" value="Asp/Glu/Uridylate_kinase"/>
</dbReference>
<dbReference type="PIRSF" id="PIRSF000729">
    <property type="entry name" value="GK"/>
    <property type="match status" value="1"/>
</dbReference>
<dbReference type="GO" id="GO:0003723">
    <property type="term" value="F:RNA binding"/>
    <property type="evidence" value="ECO:0007669"/>
    <property type="project" value="InterPro"/>
</dbReference>
<dbReference type="InterPro" id="IPR001057">
    <property type="entry name" value="Glu/AcGlu_kinase"/>
</dbReference>
<evidence type="ECO:0000313" key="11">
    <source>
        <dbReference type="Proteomes" id="UP000601768"/>
    </source>
</evidence>
<evidence type="ECO:0000256" key="3">
    <source>
        <dbReference type="ARBA" id="ARBA00022650"/>
    </source>
</evidence>
<dbReference type="UniPathway" id="UPA00098">
    <property type="reaction ID" value="UER00359"/>
</dbReference>
<dbReference type="PRINTS" id="PR00474">
    <property type="entry name" value="GLU5KINASE"/>
</dbReference>
<protein>
    <recommendedName>
        <fullName evidence="8">Glutamate 5-kinase</fullName>
        <ecNumber evidence="8">2.7.2.11</ecNumber>
    </recommendedName>
    <alternativeName>
        <fullName evidence="8">Gamma-glutamyl kinase</fullName>
        <shortName evidence="8">GK</shortName>
    </alternativeName>
</protein>
<comment type="similarity">
    <text evidence="8">Belongs to the glutamate 5-kinase family.</text>
</comment>
<keyword evidence="1 8" id="KW-0963">Cytoplasm</keyword>
<dbReference type="HAMAP" id="MF_00456">
    <property type="entry name" value="ProB"/>
    <property type="match status" value="1"/>
</dbReference>
<keyword evidence="7 8" id="KW-0067">ATP-binding</keyword>
<evidence type="ECO:0000259" key="9">
    <source>
        <dbReference type="SMART" id="SM00359"/>
    </source>
</evidence>
<evidence type="ECO:0000256" key="2">
    <source>
        <dbReference type="ARBA" id="ARBA00022605"/>
    </source>
</evidence>
<feature type="binding site" evidence="8">
    <location>
        <position position="14"/>
    </location>
    <ligand>
        <name>ATP</name>
        <dbReference type="ChEBI" id="CHEBI:30616"/>
    </ligand>
</feature>
<dbReference type="InterPro" id="IPR004521">
    <property type="entry name" value="Uncharacterised_CHP00451"/>
</dbReference>
<dbReference type="InterPro" id="IPR019797">
    <property type="entry name" value="Glutamate_5-kinase_CS"/>
</dbReference>
<dbReference type="InterPro" id="IPR041739">
    <property type="entry name" value="G5K_ProB"/>
</dbReference>
<dbReference type="SUPFAM" id="SSF53633">
    <property type="entry name" value="Carbamate kinase-like"/>
    <property type="match status" value="1"/>
</dbReference>
<sequence length="367" mass="39734">MSQQQLNWQRAVIKVGSALIAPEGNGCKTEYLLALARFIIQSRKQGKEIVLVSSGSVAAGRNSIASSGQTSIAEKQAMAAVGQTRMMANWARLFDFPCAQILLTHDDLGDRQRFLNAKNTLRELLKNDVLPIINENDSVVTDELKFGDNDNLAALVTLVSDADTLIICTDVDGLYDSDPKANKNAKLLKQVEHISDEIMVLAGDSKSLVGTGGMQSKLRAARKACEQGIQTLIVNGRNSDVFTQLAEGANPGTLFNAHSSRQKAKKNWLKNGLKTKGSIKVDSGAYNALVERGASLLPAGVLAVEGRFEAGYAVQIEYHDKPVAVGLALYNAAEIRKLKGQKSTHIESILGYHNQDVVVHRDDLVLL</sequence>
<dbReference type="PANTHER" id="PTHR43654">
    <property type="entry name" value="GLUTAMATE 5-KINASE"/>
    <property type="match status" value="1"/>
</dbReference>
<dbReference type="AlphaFoldDB" id="A0A8J6IWU5"/>
<dbReference type="InterPro" id="IPR002478">
    <property type="entry name" value="PUA"/>
</dbReference>
<dbReference type="GO" id="GO:0005524">
    <property type="term" value="F:ATP binding"/>
    <property type="evidence" value="ECO:0007669"/>
    <property type="project" value="UniProtKB-KW"/>
</dbReference>
<comment type="caution">
    <text evidence="10">The sequence shown here is derived from an EMBL/GenBank/DDBJ whole genome shotgun (WGS) entry which is preliminary data.</text>
</comment>
<feature type="domain" description="PUA" evidence="9">
    <location>
        <begin position="277"/>
        <end position="359"/>
    </location>
</feature>
<evidence type="ECO:0000256" key="8">
    <source>
        <dbReference type="HAMAP-Rule" id="MF_00456"/>
    </source>
</evidence>
<dbReference type="Gene3D" id="2.30.130.10">
    <property type="entry name" value="PUA domain"/>
    <property type="match status" value="1"/>
</dbReference>